<protein>
    <recommendedName>
        <fullName evidence="1">DUF8106 domain-containing protein</fullName>
    </recommendedName>
</protein>
<feature type="domain" description="DUF8106" evidence="1">
    <location>
        <begin position="14"/>
        <end position="56"/>
    </location>
</feature>
<evidence type="ECO:0000313" key="2">
    <source>
        <dbReference type="EMBL" id="UWM56162.1"/>
    </source>
</evidence>
<evidence type="ECO:0000313" key="3">
    <source>
        <dbReference type="Proteomes" id="UP001057580"/>
    </source>
</evidence>
<name>A0A9E7UCE5_9EURY</name>
<keyword evidence="3" id="KW-1185">Reference proteome</keyword>
<accession>A0A9E7UCE5</accession>
<dbReference type="RefSeq" id="WP_260595282.1">
    <property type="nucleotide sequence ID" value="NZ_CP104003.1"/>
</dbReference>
<evidence type="ECO:0000259" key="1">
    <source>
        <dbReference type="Pfam" id="PF26408"/>
    </source>
</evidence>
<dbReference type="InterPro" id="IPR058419">
    <property type="entry name" value="DUF8106"/>
</dbReference>
<dbReference type="GeneID" id="74942291"/>
<dbReference type="Pfam" id="PF26408">
    <property type="entry name" value="DUF8106"/>
    <property type="match status" value="1"/>
</dbReference>
<reference evidence="2" key="1">
    <citation type="submission" date="2022-09" db="EMBL/GenBank/DDBJ databases">
        <title>Diverse halophilic archaea isolated from saline environments.</title>
        <authorList>
            <person name="Cui H.-L."/>
        </authorList>
    </citation>
    <scope>NUCLEOTIDE SEQUENCE</scope>
    <source>
        <strain evidence="2">ZS-35-S2</strain>
    </source>
</reference>
<dbReference type="EMBL" id="CP104003">
    <property type="protein sequence ID" value="UWM56162.1"/>
    <property type="molecule type" value="Genomic_DNA"/>
</dbReference>
<proteinExistence type="predicted"/>
<sequence length="98" mass="11183">MSEETLQSGADVVPKGTLFCPECEYSDRYDGAWQVVTTGRTARYRCPECDAVVTSRSSERSERLGPLAQWRAVWDAWRAGVRRWSRLPNRSASDSVRR</sequence>
<dbReference type="AlphaFoldDB" id="A0A9E7UCE5"/>
<organism evidence="2 3">
    <name type="scientific">Salinirubellus salinus</name>
    <dbReference type="NCBI Taxonomy" id="1364945"/>
    <lineage>
        <taxon>Archaea</taxon>
        <taxon>Methanobacteriati</taxon>
        <taxon>Methanobacteriota</taxon>
        <taxon>Stenosarchaea group</taxon>
        <taxon>Halobacteria</taxon>
        <taxon>Halobacteriales</taxon>
        <taxon>Natronomonadaceae</taxon>
        <taxon>Salinirubellus</taxon>
    </lineage>
</organism>
<gene>
    <name evidence="2" type="ORF">N0B31_07675</name>
</gene>
<dbReference type="KEGG" id="ssai:N0B31_07675"/>
<dbReference type="Proteomes" id="UP001057580">
    <property type="component" value="Chromosome"/>
</dbReference>